<dbReference type="Pfam" id="PF01507">
    <property type="entry name" value="PAPS_reduct"/>
    <property type="match status" value="1"/>
</dbReference>
<accession>A0A0F9IHJ8</accession>
<dbReference type="SUPFAM" id="SSF52402">
    <property type="entry name" value="Adenine nucleotide alpha hydrolases-like"/>
    <property type="match status" value="1"/>
</dbReference>
<name>A0A0F9IHJ8_9ZZZZ</name>
<dbReference type="InterPro" id="IPR014729">
    <property type="entry name" value="Rossmann-like_a/b/a_fold"/>
</dbReference>
<dbReference type="Gene3D" id="3.40.50.620">
    <property type="entry name" value="HUPs"/>
    <property type="match status" value="1"/>
</dbReference>
<dbReference type="EMBL" id="LAZR01019240">
    <property type="protein sequence ID" value="KKL93255.1"/>
    <property type="molecule type" value="Genomic_DNA"/>
</dbReference>
<evidence type="ECO:0000259" key="1">
    <source>
        <dbReference type="Pfam" id="PF01507"/>
    </source>
</evidence>
<dbReference type="GO" id="GO:0003824">
    <property type="term" value="F:catalytic activity"/>
    <property type="evidence" value="ECO:0007669"/>
    <property type="project" value="InterPro"/>
</dbReference>
<evidence type="ECO:0000313" key="2">
    <source>
        <dbReference type="EMBL" id="KKL93255.1"/>
    </source>
</evidence>
<protein>
    <recommendedName>
        <fullName evidence="1">Phosphoadenosine phosphosulphate reductase domain-containing protein</fullName>
    </recommendedName>
</protein>
<dbReference type="InterPro" id="IPR002500">
    <property type="entry name" value="PAPS_reduct_dom"/>
</dbReference>
<proteinExistence type="predicted"/>
<gene>
    <name evidence="2" type="ORF">LCGC14_1876530</name>
</gene>
<reference evidence="2" key="1">
    <citation type="journal article" date="2015" name="Nature">
        <title>Complex archaea that bridge the gap between prokaryotes and eukaryotes.</title>
        <authorList>
            <person name="Spang A."/>
            <person name="Saw J.H."/>
            <person name="Jorgensen S.L."/>
            <person name="Zaremba-Niedzwiedzka K."/>
            <person name="Martijn J."/>
            <person name="Lind A.E."/>
            <person name="van Eijk R."/>
            <person name="Schleper C."/>
            <person name="Guy L."/>
            <person name="Ettema T.J."/>
        </authorList>
    </citation>
    <scope>NUCLEOTIDE SEQUENCE</scope>
</reference>
<dbReference type="InterPro" id="IPR050128">
    <property type="entry name" value="Sulfate_adenylyltrnsfr_sub2"/>
</dbReference>
<dbReference type="PANTHER" id="PTHR43196:SF2">
    <property type="entry name" value="PHOSPHOADENOSINE PHOSPHOSULFATE REDUCTASE"/>
    <property type="match status" value="1"/>
</dbReference>
<dbReference type="PANTHER" id="PTHR43196">
    <property type="entry name" value="SULFATE ADENYLYLTRANSFERASE SUBUNIT 2"/>
    <property type="match status" value="1"/>
</dbReference>
<feature type="domain" description="Phosphoadenosine phosphosulphate reductase" evidence="1">
    <location>
        <begin position="59"/>
        <end position="271"/>
    </location>
</feature>
<comment type="caution">
    <text evidence="2">The sequence shown here is derived from an EMBL/GenBank/DDBJ whole genome shotgun (WGS) entry which is preliminary data.</text>
</comment>
<dbReference type="AlphaFoldDB" id="A0A0F9IHJ8"/>
<sequence>MTTGMRYRLGLGNEWADKAALDARIQLLKEGQAMPLQVKVGKSMAIIMDAIRDHGWDRIYLAFSGGRDSAVLAHLIQRVEHILREPRPRVAYMFEDTTLEDPSTYEYIRWWEDTFGRYVARTLPFKKPMAVIREHGYPLYSKRIAYMLQSNRRSKACGDYLRRIHLGHLLDTDIRISRECCFYLKHGPGEQWAKDRGQTAVLLGMRATDSRDRRRNWIARGCYYPVKKGADRVWPLSFWTEADVAAYHREVGLPWARLYDMGFTRNGCRICGFGCHLANPNKFQLLATHYPTFWEKAMTRFGYFDVCEKLGIRDGRK</sequence>
<organism evidence="2">
    <name type="scientific">marine sediment metagenome</name>
    <dbReference type="NCBI Taxonomy" id="412755"/>
    <lineage>
        <taxon>unclassified sequences</taxon>
        <taxon>metagenomes</taxon>
        <taxon>ecological metagenomes</taxon>
    </lineage>
</organism>